<evidence type="ECO:0000313" key="2">
    <source>
        <dbReference type="Proteomes" id="UP000196240"/>
    </source>
</evidence>
<evidence type="ECO:0000313" key="1">
    <source>
        <dbReference type="EMBL" id="SJX23458.1"/>
    </source>
</evidence>
<dbReference type="AlphaFoldDB" id="A0A1R7QGP8"/>
<protein>
    <submittedName>
        <fullName evidence="1">Uncharacterized protein</fullName>
    </submittedName>
</protein>
<dbReference type="Proteomes" id="UP000196240">
    <property type="component" value="Unassembled WGS sequence"/>
</dbReference>
<organism evidence="1 2">
    <name type="scientific">Acinetobacter johnsonii</name>
    <dbReference type="NCBI Taxonomy" id="40214"/>
    <lineage>
        <taxon>Bacteria</taxon>
        <taxon>Pseudomonadati</taxon>
        <taxon>Pseudomonadota</taxon>
        <taxon>Gammaproteobacteria</taxon>
        <taxon>Moraxellales</taxon>
        <taxon>Moraxellaceae</taxon>
        <taxon>Acinetobacter</taxon>
    </lineage>
</organism>
<name>A0A1R7QGP8_ACIJO</name>
<gene>
    <name evidence="1" type="ORF">ACNJC6_03125</name>
</gene>
<reference evidence="1 2" key="1">
    <citation type="submission" date="2017-02" db="EMBL/GenBank/DDBJ databases">
        <authorList>
            <person name="Peterson S.W."/>
        </authorList>
    </citation>
    <scope>NUCLEOTIDE SEQUENCE [LARGE SCALE GENOMIC DNA]</scope>
    <source>
        <strain evidence="1">C6</strain>
    </source>
</reference>
<sequence length="31" mass="3467">MTSQEVLVFSASAFGLTLLIYEFGQMSMMFS</sequence>
<proteinExistence type="predicted"/>
<accession>A0A1R7QGP8</accession>
<dbReference type="EMBL" id="FUUY01000014">
    <property type="protein sequence ID" value="SJX23458.1"/>
    <property type="molecule type" value="Genomic_DNA"/>
</dbReference>